<dbReference type="Gene3D" id="3.40.140.10">
    <property type="entry name" value="Cytidine Deaminase, domain 2"/>
    <property type="match status" value="1"/>
</dbReference>
<dbReference type="InterPro" id="IPR002125">
    <property type="entry name" value="CMP_dCMP_dom"/>
</dbReference>
<evidence type="ECO:0000256" key="9">
    <source>
        <dbReference type="ARBA" id="ARBA00049861"/>
    </source>
</evidence>
<keyword evidence="6 11" id="KW-0521">NADP</keyword>
<evidence type="ECO:0000256" key="6">
    <source>
        <dbReference type="ARBA" id="ARBA00022857"/>
    </source>
</evidence>
<keyword evidence="8" id="KW-0511">Multifunctional enzyme</keyword>
<dbReference type="Proteomes" id="UP001481872">
    <property type="component" value="Unassembled WGS sequence"/>
</dbReference>
<dbReference type="EC" id="1.1.1.193" evidence="11"/>
<evidence type="ECO:0000256" key="2">
    <source>
        <dbReference type="ARBA" id="ARBA00004882"/>
    </source>
</evidence>
<comment type="pathway">
    <text evidence="2 11">Cofactor biosynthesis; riboflavin biosynthesis; 5-amino-6-(D-ribitylamino)uracil from GTP: step 2/4.</text>
</comment>
<keyword evidence="7 11" id="KW-0560">Oxidoreductase</keyword>
<dbReference type="InterPro" id="IPR002734">
    <property type="entry name" value="RibDG_C"/>
</dbReference>
<keyword evidence="11" id="KW-0862">Zinc</keyword>
<comment type="catalytic activity">
    <reaction evidence="9 11">
        <text>5-amino-6-(5-phospho-D-ribitylamino)uracil + NADP(+) = 5-amino-6-(5-phospho-D-ribosylamino)uracil + NADPH + H(+)</text>
        <dbReference type="Rhea" id="RHEA:17845"/>
        <dbReference type="ChEBI" id="CHEBI:15378"/>
        <dbReference type="ChEBI" id="CHEBI:57783"/>
        <dbReference type="ChEBI" id="CHEBI:58349"/>
        <dbReference type="ChEBI" id="CHEBI:58421"/>
        <dbReference type="ChEBI" id="CHEBI:58453"/>
        <dbReference type="EC" id="1.1.1.193"/>
    </reaction>
</comment>
<dbReference type="InterPro" id="IPR004794">
    <property type="entry name" value="Eubact_RibD"/>
</dbReference>
<dbReference type="PIRSF" id="PIRSF006769">
    <property type="entry name" value="RibD"/>
    <property type="match status" value="1"/>
</dbReference>
<evidence type="ECO:0000256" key="11">
    <source>
        <dbReference type="PIRNR" id="PIRNR006769"/>
    </source>
</evidence>
<feature type="domain" description="CMP/dCMP-type deaminase" evidence="12">
    <location>
        <begin position="1"/>
        <end position="122"/>
    </location>
</feature>
<evidence type="ECO:0000256" key="7">
    <source>
        <dbReference type="ARBA" id="ARBA00023002"/>
    </source>
</evidence>
<evidence type="ECO:0000256" key="8">
    <source>
        <dbReference type="ARBA" id="ARBA00023268"/>
    </source>
</evidence>
<evidence type="ECO:0000256" key="3">
    <source>
        <dbReference type="ARBA" id="ARBA00004910"/>
    </source>
</evidence>
<dbReference type="SUPFAM" id="SSF53597">
    <property type="entry name" value="Dihydrofolate reductase-like"/>
    <property type="match status" value="1"/>
</dbReference>
<comment type="catalytic activity">
    <reaction evidence="10 11">
        <text>2,5-diamino-6-hydroxy-4-(5-phosphoribosylamino)-pyrimidine + H2O + H(+) = 5-amino-6-(5-phospho-D-ribosylamino)uracil + NH4(+)</text>
        <dbReference type="Rhea" id="RHEA:21868"/>
        <dbReference type="ChEBI" id="CHEBI:15377"/>
        <dbReference type="ChEBI" id="CHEBI:15378"/>
        <dbReference type="ChEBI" id="CHEBI:28938"/>
        <dbReference type="ChEBI" id="CHEBI:58453"/>
        <dbReference type="ChEBI" id="CHEBI:58614"/>
        <dbReference type="EC" id="3.5.4.26"/>
    </reaction>
</comment>
<dbReference type="GO" id="GO:0008703">
    <property type="term" value="F:5-amino-6-(5-phosphoribosylamino)uracil reductase activity"/>
    <property type="evidence" value="ECO:0007669"/>
    <property type="project" value="UniProtKB-EC"/>
</dbReference>
<evidence type="ECO:0000256" key="4">
    <source>
        <dbReference type="ARBA" id="ARBA00005259"/>
    </source>
</evidence>
<dbReference type="CDD" id="cd01284">
    <property type="entry name" value="Riboflavin_deaminase-reductase"/>
    <property type="match status" value="1"/>
</dbReference>
<protein>
    <recommendedName>
        <fullName evidence="11">Riboflavin biosynthesis protein RibD</fullName>
    </recommendedName>
    <domain>
        <recommendedName>
            <fullName evidence="11">Diaminohydroxyphosphoribosylaminopyrimidine deaminase</fullName>
            <shortName evidence="11">DRAP deaminase</shortName>
            <ecNumber evidence="11">3.5.4.26</ecNumber>
        </recommendedName>
        <alternativeName>
            <fullName evidence="11">Riboflavin-specific deaminase</fullName>
        </alternativeName>
    </domain>
    <domain>
        <recommendedName>
            <fullName evidence="11">5-amino-6-(5-phosphoribosylamino)uracil reductase</fullName>
            <ecNumber evidence="11">1.1.1.193</ecNumber>
        </recommendedName>
        <alternativeName>
            <fullName evidence="11">HTP reductase</fullName>
        </alternativeName>
    </domain>
</protein>
<keyword evidence="11" id="KW-0686">Riboflavin biosynthesis</keyword>
<dbReference type="InterPro" id="IPR011549">
    <property type="entry name" value="RibD_C"/>
</dbReference>
<keyword evidence="11" id="KW-0479">Metal-binding</keyword>
<dbReference type="GO" id="GO:0008835">
    <property type="term" value="F:diaminohydroxyphosphoribosylaminopyrimidine deaminase activity"/>
    <property type="evidence" value="ECO:0007669"/>
    <property type="project" value="UniProtKB-EC"/>
</dbReference>
<proteinExistence type="inferred from homology"/>
<evidence type="ECO:0000256" key="5">
    <source>
        <dbReference type="ARBA" id="ARBA00007417"/>
    </source>
</evidence>
<organism evidence="13 14">
    <name type="scientific">Aedoeadaptatus acetigenes</name>
    <dbReference type="NCBI Taxonomy" id="2981723"/>
    <lineage>
        <taxon>Bacteria</taxon>
        <taxon>Bacillati</taxon>
        <taxon>Bacillota</taxon>
        <taxon>Tissierellia</taxon>
        <taxon>Tissierellales</taxon>
        <taxon>Peptoniphilaceae</taxon>
        <taxon>Aedoeadaptatus</taxon>
    </lineage>
</organism>
<evidence type="ECO:0000256" key="1">
    <source>
        <dbReference type="ARBA" id="ARBA00002151"/>
    </source>
</evidence>
<evidence type="ECO:0000313" key="13">
    <source>
        <dbReference type="EMBL" id="MEQ3353865.1"/>
    </source>
</evidence>
<evidence type="ECO:0000313" key="14">
    <source>
        <dbReference type="Proteomes" id="UP001481872"/>
    </source>
</evidence>
<name>A0ABV1J6P5_9FIRM</name>
<gene>
    <name evidence="13" type="primary">ribD</name>
    <name evidence="13" type="ORF">AAA081_06110</name>
</gene>
<sequence length="361" mass="38965">MDEQYMNRALALAKKGLGRTKTNPMVGAVLVKDGRIIAEGYHHGFGMDHAEVDCLKQVEESPKGGTMYVTLEPCSHYGKTPPCVVAIEKAGIARVVVGTLDPNPKVAGRGVGALKAAGIQVDVGVLEEACQSLNRAFFTSIRTQTPYVICKFATTIDGKIATDSGESQWITSEAARDDGHKLRGVVDGILVGTNTVIKDNPRLSNRSGEGPDPTRIILDRRGAVDLEANVYDGTQPTIVYTVHMEEAKMKALKERGVVVEVVKEKKGKLDLRAVLKDLYAKDMGRILVEGGGRLHGSLIDEDLVDEFALYLAPTLFGGGKDAVAGRAIASLSERRDFAFDEVKMLGPDLFIGGVRRCLRES</sequence>
<dbReference type="PANTHER" id="PTHR38011">
    <property type="entry name" value="DIHYDROFOLATE REDUCTASE FAMILY PROTEIN (AFU_ORTHOLOGUE AFUA_8G06820)"/>
    <property type="match status" value="1"/>
</dbReference>
<comment type="cofactor">
    <cofactor evidence="11">
        <name>Zn(2+)</name>
        <dbReference type="ChEBI" id="CHEBI:29105"/>
    </cofactor>
    <text evidence="11">Binds 1 zinc ion.</text>
</comment>
<dbReference type="SUPFAM" id="SSF53927">
    <property type="entry name" value="Cytidine deaminase-like"/>
    <property type="match status" value="1"/>
</dbReference>
<dbReference type="Pfam" id="PF01872">
    <property type="entry name" value="RibD_C"/>
    <property type="match status" value="1"/>
</dbReference>
<reference evidence="13 14" key="1">
    <citation type="submission" date="2024-04" db="EMBL/GenBank/DDBJ databases">
        <title>Human intestinal bacterial collection.</title>
        <authorList>
            <person name="Pauvert C."/>
            <person name="Hitch T.C.A."/>
            <person name="Clavel T."/>
        </authorList>
    </citation>
    <scope>NUCLEOTIDE SEQUENCE [LARGE SCALE GENOMIC DNA]</scope>
    <source>
        <strain evidence="13 14">CLA-SR-H026</strain>
    </source>
</reference>
<keyword evidence="11 13" id="KW-0378">Hydrolase</keyword>
<dbReference type="InterPro" id="IPR016193">
    <property type="entry name" value="Cytidine_deaminase-like"/>
</dbReference>
<keyword evidence="14" id="KW-1185">Reference proteome</keyword>
<dbReference type="PANTHER" id="PTHR38011:SF7">
    <property type="entry name" value="2,5-DIAMINO-6-RIBOSYLAMINO-4(3H)-PYRIMIDINONE 5'-PHOSPHATE REDUCTASE"/>
    <property type="match status" value="1"/>
</dbReference>
<accession>A0ABV1J6P5</accession>
<dbReference type="RefSeq" id="WP_349054138.1">
    <property type="nucleotide sequence ID" value="NZ_JBBNPS010000015.1"/>
</dbReference>
<dbReference type="Pfam" id="PF00383">
    <property type="entry name" value="dCMP_cyt_deam_1"/>
    <property type="match status" value="1"/>
</dbReference>
<dbReference type="NCBIfam" id="TIGR00326">
    <property type="entry name" value="eubact_ribD"/>
    <property type="match status" value="1"/>
</dbReference>
<dbReference type="EMBL" id="JBBNPS010000015">
    <property type="protein sequence ID" value="MEQ3353865.1"/>
    <property type="molecule type" value="Genomic_DNA"/>
</dbReference>
<comment type="caution">
    <text evidence="13">The sequence shown here is derived from an EMBL/GenBank/DDBJ whole genome shotgun (WGS) entry which is preliminary data.</text>
</comment>
<evidence type="ECO:0000256" key="10">
    <source>
        <dbReference type="ARBA" id="ARBA00049886"/>
    </source>
</evidence>
<dbReference type="NCBIfam" id="TIGR00227">
    <property type="entry name" value="ribD_Cterm"/>
    <property type="match status" value="1"/>
</dbReference>
<dbReference type="EC" id="3.5.4.26" evidence="11"/>
<comment type="similarity">
    <text evidence="5 11">In the C-terminal section; belongs to the HTP reductase family.</text>
</comment>
<comment type="function">
    <text evidence="1 11">Converts 2,5-diamino-6-(ribosylamino)-4(3h)-pyrimidinone 5'-phosphate into 5-amino-6-(ribosylamino)-2,4(1h,3h)-pyrimidinedione 5'-phosphate.</text>
</comment>
<dbReference type="InterPro" id="IPR024072">
    <property type="entry name" value="DHFR-like_dom_sf"/>
</dbReference>
<comment type="pathway">
    <text evidence="3 11">Cofactor biosynthesis; riboflavin biosynthesis; 5-amino-6-(D-ribitylamino)uracil from GTP: step 3/4.</text>
</comment>
<evidence type="ECO:0000259" key="12">
    <source>
        <dbReference type="PROSITE" id="PS51747"/>
    </source>
</evidence>
<dbReference type="PROSITE" id="PS51747">
    <property type="entry name" value="CYT_DCMP_DEAMINASES_2"/>
    <property type="match status" value="1"/>
</dbReference>
<comment type="similarity">
    <text evidence="4 11">In the N-terminal section; belongs to the cytidine and deoxycytidylate deaminase family.</text>
</comment>
<dbReference type="Gene3D" id="3.40.430.10">
    <property type="entry name" value="Dihydrofolate Reductase, subunit A"/>
    <property type="match status" value="1"/>
</dbReference>
<dbReference type="InterPro" id="IPR050765">
    <property type="entry name" value="Riboflavin_Biosynth_HTPR"/>
</dbReference>